<feature type="domain" description="Bacterial surface antigen (D15)" evidence="3">
    <location>
        <begin position="152"/>
        <end position="371"/>
    </location>
</feature>
<evidence type="ECO:0000256" key="1">
    <source>
        <dbReference type="ARBA" id="ARBA00004370"/>
    </source>
</evidence>
<comment type="subcellular location">
    <subcellularLocation>
        <location evidence="1">Membrane</location>
    </subcellularLocation>
</comment>
<proteinExistence type="predicted"/>
<evidence type="ECO:0000259" key="3">
    <source>
        <dbReference type="Pfam" id="PF01103"/>
    </source>
</evidence>
<dbReference type="Proteomes" id="UP000585050">
    <property type="component" value="Unassembled WGS sequence"/>
</dbReference>
<keyword evidence="2" id="KW-0472">Membrane</keyword>
<organism evidence="4 5">
    <name type="scientific">Flammeovirga agarivorans</name>
    <dbReference type="NCBI Taxonomy" id="2726742"/>
    <lineage>
        <taxon>Bacteria</taxon>
        <taxon>Pseudomonadati</taxon>
        <taxon>Bacteroidota</taxon>
        <taxon>Cytophagia</taxon>
        <taxon>Cytophagales</taxon>
        <taxon>Flammeovirgaceae</taxon>
        <taxon>Flammeovirga</taxon>
    </lineage>
</organism>
<reference evidence="4 5" key="1">
    <citation type="submission" date="2020-04" db="EMBL/GenBank/DDBJ databases">
        <title>Flammeovirga sp. SR4, a novel species isolated from seawater.</title>
        <authorList>
            <person name="Wang X."/>
        </authorList>
    </citation>
    <scope>NUCLEOTIDE SEQUENCE [LARGE SCALE GENOMIC DNA]</scope>
    <source>
        <strain evidence="4 5">SR4</strain>
    </source>
</reference>
<protein>
    <submittedName>
        <fullName evidence="4">BamA/TamA family outer membrane protein</fullName>
    </submittedName>
</protein>
<sequence>MSYYKRNYFILLFFLFTINSFGQEKEEYLNELDTVYKNQITAFPFCGYTVETRLKFGVTGIYQFKVPKATLATRPSNITLFGYYTIENQMRIKLAHTVFTKNEDWLLEGAWEYVIFPEKYYGIGAETPNSNEQIINWTKVDFRQQVLRKVSYKMFLGLQYRYADYWDISVTKRKDGTYSDMSEIPGYAGGSMSGFGFVYKWDKRDYVMAPTNGHFIEAKLEAYETWMGSEYSFRRFFLDVRKYFDLTREKEGNTVLALQSILQTTNGNVPFREMSLMGGMYMMRGIYEGRYRDNNMLAVQAELRQHLFWRIGMTGFVSTANVYNQMNGFQFDQTKLAGGAGLRFIFNKKDKASLRADYGFGPNKSSGLYLTYGEAF</sequence>
<dbReference type="RefSeq" id="WP_168884603.1">
    <property type="nucleotide sequence ID" value="NZ_JABAIL010000008.1"/>
</dbReference>
<evidence type="ECO:0000313" key="4">
    <source>
        <dbReference type="EMBL" id="NLR93896.1"/>
    </source>
</evidence>
<comment type="caution">
    <text evidence="4">The sequence shown here is derived from an EMBL/GenBank/DDBJ whole genome shotgun (WGS) entry which is preliminary data.</text>
</comment>
<evidence type="ECO:0000313" key="5">
    <source>
        <dbReference type="Proteomes" id="UP000585050"/>
    </source>
</evidence>
<dbReference type="Gene3D" id="2.40.160.50">
    <property type="entry name" value="membrane protein fhac: a member of the omp85/tpsb transporter family"/>
    <property type="match status" value="1"/>
</dbReference>
<dbReference type="Pfam" id="PF01103">
    <property type="entry name" value="Omp85"/>
    <property type="match status" value="1"/>
</dbReference>
<accession>A0A7X8SPB0</accession>
<evidence type="ECO:0000256" key="2">
    <source>
        <dbReference type="ARBA" id="ARBA00023136"/>
    </source>
</evidence>
<keyword evidence="5" id="KW-1185">Reference proteome</keyword>
<gene>
    <name evidence="4" type="ORF">HGP29_22030</name>
</gene>
<dbReference type="AlphaFoldDB" id="A0A7X8SPB0"/>
<dbReference type="GO" id="GO:0019867">
    <property type="term" value="C:outer membrane"/>
    <property type="evidence" value="ECO:0007669"/>
    <property type="project" value="InterPro"/>
</dbReference>
<dbReference type="InterPro" id="IPR000184">
    <property type="entry name" value="Bac_surfAg_D15"/>
</dbReference>
<dbReference type="EMBL" id="JABAIL010000008">
    <property type="protein sequence ID" value="NLR93896.1"/>
    <property type="molecule type" value="Genomic_DNA"/>
</dbReference>
<name>A0A7X8SPB0_9BACT</name>